<evidence type="ECO:0000256" key="1">
    <source>
        <dbReference type="SAM" id="Coils"/>
    </source>
</evidence>
<dbReference type="EMBL" id="CP031146">
    <property type="protein sequence ID" value="AXM94407.1"/>
    <property type="molecule type" value="Genomic_DNA"/>
</dbReference>
<gene>
    <name evidence="4" type="ORF">DVB73_00455</name>
</gene>
<accession>A0AAD0VRY9</accession>
<organism evidence="4 5">
    <name type="scientific">Pseudomonas plecoglossicida</name>
    <dbReference type="NCBI Taxonomy" id="70775"/>
    <lineage>
        <taxon>Bacteria</taxon>
        <taxon>Pseudomonadati</taxon>
        <taxon>Pseudomonadota</taxon>
        <taxon>Gammaproteobacteria</taxon>
        <taxon>Pseudomonadales</taxon>
        <taxon>Pseudomonadaceae</taxon>
        <taxon>Pseudomonas</taxon>
    </lineage>
</organism>
<feature type="coiled-coil region" evidence="1">
    <location>
        <begin position="277"/>
        <end position="306"/>
    </location>
</feature>
<dbReference type="GO" id="GO:0006508">
    <property type="term" value="P:proteolysis"/>
    <property type="evidence" value="ECO:0007669"/>
    <property type="project" value="UniProtKB-KW"/>
</dbReference>
<evidence type="ECO:0000313" key="4">
    <source>
        <dbReference type="EMBL" id="AXM94407.1"/>
    </source>
</evidence>
<sequence length="451" mass="50195">MQKLSIPDFSQLRVNRKRIAAIGIPVLAVGALAVLFNGVYFYNEAGQMTHVRTLFGEEKIVEDVGYATKWFGRSTAWRRTIGVQSSLQADSADDARSGHPSVTLDNLPIVFLGNVDAKAEFSTQFRLPSGDAFRKIAQEYRTPDNFLQRALLPAVKETLQATASLMSADDYYAGNRSHFGAEFENQLRNGLYLTSRKEIRVHRDNYPAQTAILQSGTDQGSFGDNSATRFIIEKKRDKDGQELRKQQQFRLFGVEVVNARVTHIDPNPQYQQRMVRVQQALAELAVARQNRLKEEEEKELVSARGAKDVEAKRQESLRQQIERTTQAETEKQLTLINAEREKRRAEIDKQTAELLRDQARVNAEATKITADAEAYAREAAIKADGALQTKLDALVQINRAWATAAARAPVPSVMMGGGAETGVGRQDEMSKLMSVLAAKAATDLVVDLKTP</sequence>
<dbReference type="GeneID" id="49611875"/>
<feature type="transmembrane region" description="Helical" evidence="2">
    <location>
        <begin position="20"/>
        <end position="42"/>
    </location>
</feature>
<dbReference type="RefSeq" id="WP_016393703.1">
    <property type="nucleotide sequence ID" value="NZ_CP031146.1"/>
</dbReference>
<evidence type="ECO:0000313" key="5">
    <source>
        <dbReference type="Proteomes" id="UP000256503"/>
    </source>
</evidence>
<protein>
    <submittedName>
        <fullName evidence="4">Membrane protease subunit, stomatin/prohibitin</fullName>
    </submittedName>
</protein>
<dbReference type="Proteomes" id="UP000256503">
    <property type="component" value="Chromosome"/>
</dbReference>
<reference evidence="4 5" key="1">
    <citation type="submission" date="2018-07" db="EMBL/GenBank/DDBJ databases">
        <title>Complete genome sequence of a Pseudomonas plecoglossicida strain pathogenic to the marine fish, Larimichthys crocea.</title>
        <authorList>
            <person name="Tao Z."/>
        </authorList>
    </citation>
    <scope>NUCLEOTIDE SEQUENCE [LARGE SCALE GENOMIC DNA]</scope>
    <source>
        <strain evidence="4 5">XSDHY-P</strain>
    </source>
</reference>
<keyword evidence="2" id="KW-0812">Transmembrane</keyword>
<keyword evidence="2" id="KW-1133">Transmembrane helix</keyword>
<evidence type="ECO:0000256" key="2">
    <source>
        <dbReference type="SAM" id="Phobius"/>
    </source>
</evidence>
<proteinExistence type="predicted"/>
<dbReference type="GO" id="GO:0008233">
    <property type="term" value="F:peptidase activity"/>
    <property type="evidence" value="ECO:0007669"/>
    <property type="project" value="UniProtKB-KW"/>
</dbReference>
<dbReference type="Pfam" id="PF01145">
    <property type="entry name" value="Band_7"/>
    <property type="match status" value="1"/>
</dbReference>
<dbReference type="InterPro" id="IPR001107">
    <property type="entry name" value="Band_7"/>
</dbReference>
<keyword evidence="2" id="KW-0472">Membrane</keyword>
<name>A0AAD0VRY9_PSEDL</name>
<keyword evidence="1" id="KW-0175">Coiled coil</keyword>
<dbReference type="AlphaFoldDB" id="A0AAD0VRY9"/>
<feature type="domain" description="Band 7" evidence="3">
    <location>
        <begin position="94"/>
        <end position="295"/>
    </location>
</feature>
<evidence type="ECO:0000259" key="3">
    <source>
        <dbReference type="Pfam" id="PF01145"/>
    </source>
</evidence>
<keyword evidence="4" id="KW-0378">Hydrolase</keyword>
<keyword evidence="4" id="KW-0645">Protease</keyword>